<dbReference type="SUPFAM" id="SSF54593">
    <property type="entry name" value="Glyoxalase/Bleomycin resistance protein/Dihydroxybiphenyl dioxygenase"/>
    <property type="match status" value="1"/>
</dbReference>
<sequence length="363" mass="41810">MSSDPTKVIALSSLASFAAGALSIWTIVNWRQRCEKSKITECEATIVQPVRRPTPQPHQHSDEESGAQLHWNPFQERRGIGDLVIKANHIALIVSDVGRSLHFYVDILGLQQIRRPNFDRHGAWLTMGNLELHLIKGIPVPPPEDNLIVGHIALETTDVKLTLQKLIEMKVEFRQNISVPDPKTSRENRFEGGASKGPTGVVQYFFTDPDGYYIELCNCDILTDFCLNKERGSEALQYCEGVKKYHALTVAQIAMRWRRKARRQREEDLDLILEYLPRATEVHKERYENLCKRRFTYGDIMQGFSDEEIQEALLRGYNAVRLAIRLLTRQRGTERYFQPPSFYEKGELTKPKAFHMTKTKNNQ</sequence>
<dbReference type="Pfam" id="PF00903">
    <property type="entry name" value="Glyoxalase"/>
    <property type="match status" value="1"/>
</dbReference>
<dbReference type="InterPro" id="IPR004360">
    <property type="entry name" value="Glyas_Fos-R_dOase_dom"/>
</dbReference>
<reference evidence="3" key="1">
    <citation type="submission" date="2021-02" db="EMBL/GenBank/DDBJ databases">
        <authorList>
            <person name="Nowell W R."/>
        </authorList>
    </citation>
    <scope>NUCLEOTIDE SEQUENCE</scope>
</reference>
<comment type="caution">
    <text evidence="3">The sequence shown here is derived from an EMBL/GenBank/DDBJ whole genome shotgun (WGS) entry which is preliminary data.</text>
</comment>
<dbReference type="InterPro" id="IPR018146">
    <property type="entry name" value="Glyoxalase_1_CS"/>
</dbReference>
<dbReference type="PROSITE" id="PS00934">
    <property type="entry name" value="GLYOXALASE_I_1"/>
    <property type="match status" value="1"/>
</dbReference>
<dbReference type="PROSITE" id="PS51819">
    <property type="entry name" value="VOC"/>
    <property type="match status" value="1"/>
</dbReference>
<name>A0A814KE47_9BILA</name>
<protein>
    <recommendedName>
        <fullName evidence="2">VOC domain-containing protein</fullName>
    </recommendedName>
</protein>
<dbReference type="Proteomes" id="UP000663845">
    <property type="component" value="Unassembled WGS sequence"/>
</dbReference>
<organism evidence="3 5">
    <name type="scientific">Adineta steineri</name>
    <dbReference type="NCBI Taxonomy" id="433720"/>
    <lineage>
        <taxon>Eukaryota</taxon>
        <taxon>Metazoa</taxon>
        <taxon>Spiralia</taxon>
        <taxon>Gnathifera</taxon>
        <taxon>Rotifera</taxon>
        <taxon>Eurotatoria</taxon>
        <taxon>Bdelloidea</taxon>
        <taxon>Adinetida</taxon>
        <taxon>Adinetidae</taxon>
        <taxon>Adineta</taxon>
    </lineage>
</organism>
<feature type="domain" description="VOC" evidence="2">
    <location>
        <begin position="86"/>
        <end position="219"/>
    </location>
</feature>
<dbReference type="EMBL" id="CAJNOG010000181">
    <property type="protein sequence ID" value="CAF1048236.1"/>
    <property type="molecule type" value="Genomic_DNA"/>
</dbReference>
<gene>
    <name evidence="3" type="ORF">JYZ213_LOCUS18530</name>
    <name evidence="4" type="ORF">OXD698_LOCUS16614</name>
</gene>
<evidence type="ECO:0000313" key="5">
    <source>
        <dbReference type="Proteomes" id="UP000663845"/>
    </source>
</evidence>
<dbReference type="PANTHER" id="PTHR46142:SF13">
    <property type="entry name" value="LACTOYLGLUTATHIONE LYASE_GLYOXALASE I FAMILY PROTEIN"/>
    <property type="match status" value="1"/>
</dbReference>
<accession>A0A814KE47</accession>
<evidence type="ECO:0000313" key="3">
    <source>
        <dbReference type="EMBL" id="CAF1048236.1"/>
    </source>
</evidence>
<dbReference type="EMBL" id="CAJOAZ010001145">
    <property type="protein sequence ID" value="CAF3771475.1"/>
    <property type="molecule type" value="Genomic_DNA"/>
</dbReference>
<dbReference type="AlphaFoldDB" id="A0A814KE47"/>
<proteinExistence type="predicted"/>
<keyword evidence="1" id="KW-0479">Metal-binding</keyword>
<dbReference type="GO" id="GO:0046872">
    <property type="term" value="F:metal ion binding"/>
    <property type="evidence" value="ECO:0007669"/>
    <property type="project" value="UniProtKB-KW"/>
</dbReference>
<evidence type="ECO:0000259" key="2">
    <source>
        <dbReference type="PROSITE" id="PS51819"/>
    </source>
</evidence>
<dbReference type="Proteomes" id="UP000663844">
    <property type="component" value="Unassembled WGS sequence"/>
</dbReference>
<dbReference type="Gene3D" id="3.10.180.10">
    <property type="entry name" value="2,3-Dihydroxybiphenyl 1,2-Dioxygenase, domain 1"/>
    <property type="match status" value="1"/>
</dbReference>
<dbReference type="GO" id="GO:0004462">
    <property type="term" value="F:lactoylglutathione lyase activity"/>
    <property type="evidence" value="ECO:0007669"/>
    <property type="project" value="InterPro"/>
</dbReference>
<evidence type="ECO:0000313" key="4">
    <source>
        <dbReference type="EMBL" id="CAF3771475.1"/>
    </source>
</evidence>
<dbReference type="InterPro" id="IPR037523">
    <property type="entry name" value="VOC_core"/>
</dbReference>
<dbReference type="PANTHER" id="PTHR46142">
    <property type="match status" value="1"/>
</dbReference>
<dbReference type="InterPro" id="IPR029068">
    <property type="entry name" value="Glyas_Bleomycin-R_OHBP_Dase"/>
</dbReference>
<evidence type="ECO:0000256" key="1">
    <source>
        <dbReference type="ARBA" id="ARBA00022723"/>
    </source>
</evidence>